<feature type="compositionally biased region" description="Polar residues" evidence="8">
    <location>
        <begin position="452"/>
        <end position="465"/>
    </location>
</feature>
<feature type="transmembrane region" description="Helical" evidence="9">
    <location>
        <begin position="172"/>
        <end position="193"/>
    </location>
</feature>
<evidence type="ECO:0000256" key="6">
    <source>
        <dbReference type="ARBA" id="ARBA00023242"/>
    </source>
</evidence>
<dbReference type="InterPro" id="IPR023395">
    <property type="entry name" value="MCP_dom_sf"/>
</dbReference>
<keyword evidence="5 7" id="KW-0472">Membrane</keyword>
<dbReference type="SUPFAM" id="SSF103506">
    <property type="entry name" value="Mitochondrial carrier"/>
    <property type="match status" value="1"/>
</dbReference>
<dbReference type="PANTHER" id="PTHR31001">
    <property type="entry name" value="UNCHARACTERIZED TRANSCRIPTIONAL REGULATORY PROTEIN"/>
    <property type="match status" value="1"/>
</dbReference>
<feature type="region of interest" description="Disordered" evidence="8">
    <location>
        <begin position="440"/>
        <end position="519"/>
    </location>
</feature>
<feature type="domain" description="Zn(2)-C6 fungal-type" evidence="10">
    <location>
        <begin position="344"/>
        <end position="375"/>
    </location>
</feature>
<dbReference type="Proteomes" id="UP000298327">
    <property type="component" value="Unassembled WGS sequence"/>
</dbReference>
<feature type="transmembrane region" description="Helical" evidence="9">
    <location>
        <begin position="85"/>
        <end position="103"/>
    </location>
</feature>
<dbReference type="PROSITE" id="PS50048">
    <property type="entry name" value="ZN2_CY6_FUNGAL_2"/>
    <property type="match status" value="1"/>
</dbReference>
<dbReference type="GO" id="GO:0000981">
    <property type="term" value="F:DNA-binding transcription factor activity, RNA polymerase II-specific"/>
    <property type="evidence" value="ECO:0007669"/>
    <property type="project" value="InterPro"/>
</dbReference>
<evidence type="ECO:0000313" key="12">
    <source>
        <dbReference type="Proteomes" id="UP000298327"/>
    </source>
</evidence>
<keyword evidence="4 9" id="KW-1133">Transmembrane helix</keyword>
<dbReference type="InterPro" id="IPR018108">
    <property type="entry name" value="MCP_transmembrane"/>
</dbReference>
<feature type="compositionally biased region" description="Low complexity" evidence="8">
    <location>
        <begin position="504"/>
        <end position="519"/>
    </location>
</feature>
<organism evidence="11 12">
    <name type="scientific">Dentipellis fragilis</name>
    <dbReference type="NCBI Taxonomy" id="205917"/>
    <lineage>
        <taxon>Eukaryota</taxon>
        <taxon>Fungi</taxon>
        <taxon>Dikarya</taxon>
        <taxon>Basidiomycota</taxon>
        <taxon>Agaricomycotina</taxon>
        <taxon>Agaricomycetes</taxon>
        <taxon>Russulales</taxon>
        <taxon>Hericiaceae</taxon>
        <taxon>Dentipellis</taxon>
    </lineage>
</organism>
<dbReference type="InterPro" id="IPR050613">
    <property type="entry name" value="Sec_Metabolite_Reg"/>
</dbReference>
<feature type="transmembrane region" description="Helical" evidence="9">
    <location>
        <begin position="222"/>
        <end position="242"/>
    </location>
</feature>
<dbReference type="PROSITE" id="PS00463">
    <property type="entry name" value="ZN2_CY6_FUNGAL_1"/>
    <property type="match status" value="1"/>
</dbReference>
<evidence type="ECO:0000256" key="3">
    <source>
        <dbReference type="ARBA" id="ARBA00022692"/>
    </source>
</evidence>
<dbReference type="Pfam" id="PF00172">
    <property type="entry name" value="Zn_clus"/>
    <property type="match status" value="1"/>
</dbReference>
<feature type="repeat" description="Solcar" evidence="7">
    <location>
        <begin position="3"/>
        <end position="105"/>
    </location>
</feature>
<keyword evidence="6" id="KW-0539">Nucleus</keyword>
<dbReference type="PROSITE" id="PS50920">
    <property type="entry name" value="SOLCAR"/>
    <property type="match status" value="1"/>
</dbReference>
<comment type="caution">
    <text evidence="11">The sequence shown here is derived from an EMBL/GenBank/DDBJ whole genome shotgun (WGS) entry which is preliminary data.</text>
</comment>
<evidence type="ECO:0000256" key="9">
    <source>
        <dbReference type="SAM" id="Phobius"/>
    </source>
</evidence>
<protein>
    <recommendedName>
        <fullName evidence="10">Zn(2)-C6 fungal-type domain-containing protein</fullName>
    </recommendedName>
</protein>
<dbReference type="STRING" id="205917.A0A4Y9YTU8"/>
<dbReference type="SMART" id="SM00066">
    <property type="entry name" value="GAL4"/>
    <property type="match status" value="1"/>
</dbReference>
<feature type="compositionally biased region" description="Acidic residues" evidence="8">
    <location>
        <begin position="262"/>
        <end position="277"/>
    </location>
</feature>
<dbReference type="GO" id="GO:0008270">
    <property type="term" value="F:zinc ion binding"/>
    <property type="evidence" value="ECO:0007669"/>
    <property type="project" value="InterPro"/>
</dbReference>
<feature type="region of interest" description="Disordered" evidence="8">
    <location>
        <begin position="403"/>
        <end position="426"/>
    </location>
</feature>
<sequence length="739" mass="81757">MIVFSFFAILMFFIFLGLFLVMTVPLNGTLVRLRANYNPKGLQLDPEDGVQPHTGPVVTSFFAMMARVRRLEGFAGLFKGLMPTLLWNVTLMMFSVLFLNASLASPRNHGVYNAPATGLLGTLFYSLFLTLISLPAVIITYRSITTPHRLPYFKPFYSLRILLTPTERRKPWILYLTPGLLAAEILHIAYVVLGLRTLRHLLLPSLSGPDQPRPEDVSTTRLIVYFVVVLISTAILCPLEVISTRLSVQRNHASAGFNSVSQEEEGDSEETAEYSGAEEDVIGLRSEMDPYLGLKDCFTRIITEEGWRALYPAPRKRRDSAQASSAAAPEGDHRKRRRNRTTQSCLNCHTSKRMCDRRRPCGRCTQLGLTGLCVYEVDDPSQRNDSDDKSRLQKRVAELEGVIRELKHKPHPKWTQPSAHLHEDTNGQQDLSAPLTISLQPGEHRGMVPSDSGLQRSRHGSSSPTALVPFPETSAMPQGLSFSSSPSSNGSPLATPSSADMLCPGLTSSPSQSSTSPDESVTSLLSYLMNFEGLEDEPVAKMFEGAMTNVAHGYSQMGDYFQQGHHIHRTPAHPAQRCDCLRESNIYGVVLELSLRLRKAAETLTLYPDHASGSMCLLRQRIAELDTLASSMLGDAQSPGFLDCRQVPQVPQIGHITPPRDPLSFRNPYYNGPTANFNASWAGSTPHLETVSPQVLISPSASFSDMGPHRTIASPDDSLMSWEPGRHRHWPMLGESLGH</sequence>
<dbReference type="SUPFAM" id="SSF57701">
    <property type="entry name" value="Zn2/Cys6 DNA-binding domain"/>
    <property type="match status" value="1"/>
</dbReference>
<evidence type="ECO:0000256" key="8">
    <source>
        <dbReference type="SAM" id="MobiDB-lite"/>
    </source>
</evidence>
<evidence type="ECO:0000256" key="7">
    <source>
        <dbReference type="PROSITE-ProRule" id="PRU00282"/>
    </source>
</evidence>
<feature type="transmembrane region" description="Helical" evidence="9">
    <location>
        <begin position="6"/>
        <end position="26"/>
    </location>
</feature>
<reference evidence="11 12" key="1">
    <citation type="submission" date="2019-02" db="EMBL/GenBank/DDBJ databases">
        <title>Genome sequencing of the rare red list fungi Dentipellis fragilis.</title>
        <authorList>
            <person name="Buettner E."/>
            <person name="Kellner H."/>
        </authorList>
    </citation>
    <scope>NUCLEOTIDE SEQUENCE [LARGE SCALE GENOMIC DNA]</scope>
    <source>
        <strain evidence="11 12">DSM 105465</strain>
    </source>
</reference>
<dbReference type="OrthoDB" id="21292at2759"/>
<feature type="region of interest" description="Disordered" evidence="8">
    <location>
        <begin position="313"/>
        <end position="341"/>
    </location>
</feature>
<evidence type="ECO:0000259" key="10">
    <source>
        <dbReference type="PROSITE" id="PS50048"/>
    </source>
</evidence>
<evidence type="ECO:0000256" key="2">
    <source>
        <dbReference type="ARBA" id="ARBA00004141"/>
    </source>
</evidence>
<dbReference type="AlphaFoldDB" id="A0A4Y9YTU8"/>
<dbReference type="EMBL" id="SEOQ01000301">
    <property type="protein sequence ID" value="TFY65854.1"/>
    <property type="molecule type" value="Genomic_DNA"/>
</dbReference>
<feature type="region of interest" description="Disordered" evidence="8">
    <location>
        <begin position="257"/>
        <end position="277"/>
    </location>
</feature>
<evidence type="ECO:0000256" key="5">
    <source>
        <dbReference type="ARBA" id="ARBA00023136"/>
    </source>
</evidence>
<evidence type="ECO:0000313" key="11">
    <source>
        <dbReference type="EMBL" id="TFY65854.1"/>
    </source>
</evidence>
<dbReference type="InterPro" id="IPR036864">
    <property type="entry name" value="Zn2-C6_fun-type_DNA-bd_sf"/>
</dbReference>
<dbReference type="InterPro" id="IPR001138">
    <property type="entry name" value="Zn2Cys6_DnaBD"/>
</dbReference>
<gene>
    <name evidence="11" type="ORF">EVG20_g5228</name>
</gene>
<feature type="region of interest" description="Disordered" evidence="8">
    <location>
        <begin position="699"/>
        <end position="720"/>
    </location>
</feature>
<proteinExistence type="predicted"/>
<feature type="transmembrane region" description="Helical" evidence="9">
    <location>
        <begin position="123"/>
        <end position="144"/>
    </location>
</feature>
<dbReference type="PANTHER" id="PTHR31001:SF81">
    <property type="entry name" value="ZN(II)2CYS6 TRANSCRIPTION FACTOR"/>
    <property type="match status" value="1"/>
</dbReference>
<keyword evidence="3 7" id="KW-0812">Transmembrane</keyword>
<accession>A0A4Y9YTU8</accession>
<comment type="subcellular location">
    <subcellularLocation>
        <location evidence="2">Membrane</location>
        <topology evidence="2">Multi-pass membrane protein</topology>
    </subcellularLocation>
    <subcellularLocation>
        <location evidence="1">Nucleus</location>
    </subcellularLocation>
</comment>
<dbReference type="Gene3D" id="4.10.240.10">
    <property type="entry name" value="Zn(2)-C6 fungal-type DNA-binding domain"/>
    <property type="match status" value="1"/>
</dbReference>
<keyword evidence="12" id="KW-1185">Reference proteome</keyword>
<dbReference type="CDD" id="cd00067">
    <property type="entry name" value="GAL4"/>
    <property type="match status" value="1"/>
</dbReference>
<dbReference type="GO" id="GO:0005634">
    <property type="term" value="C:nucleus"/>
    <property type="evidence" value="ECO:0007669"/>
    <property type="project" value="UniProtKB-SubCell"/>
</dbReference>
<name>A0A4Y9YTU8_9AGAM</name>
<evidence type="ECO:0000256" key="1">
    <source>
        <dbReference type="ARBA" id="ARBA00004123"/>
    </source>
</evidence>
<evidence type="ECO:0000256" key="4">
    <source>
        <dbReference type="ARBA" id="ARBA00022989"/>
    </source>
</evidence>
<feature type="compositionally biased region" description="Low complexity" evidence="8">
    <location>
        <begin position="479"/>
        <end position="493"/>
    </location>
</feature>
<dbReference type="GO" id="GO:0016020">
    <property type="term" value="C:membrane"/>
    <property type="evidence" value="ECO:0007669"/>
    <property type="project" value="UniProtKB-SubCell"/>
</dbReference>
<dbReference type="Gene3D" id="1.50.40.10">
    <property type="entry name" value="Mitochondrial carrier domain"/>
    <property type="match status" value="2"/>
</dbReference>